<keyword evidence="1" id="KW-1185">Reference proteome</keyword>
<organism evidence="1 2">
    <name type="scientific">Ditylenchus dipsaci</name>
    <dbReference type="NCBI Taxonomy" id="166011"/>
    <lineage>
        <taxon>Eukaryota</taxon>
        <taxon>Metazoa</taxon>
        <taxon>Ecdysozoa</taxon>
        <taxon>Nematoda</taxon>
        <taxon>Chromadorea</taxon>
        <taxon>Rhabditida</taxon>
        <taxon>Tylenchina</taxon>
        <taxon>Tylenchomorpha</taxon>
        <taxon>Sphaerularioidea</taxon>
        <taxon>Anguinidae</taxon>
        <taxon>Anguininae</taxon>
        <taxon>Ditylenchus</taxon>
    </lineage>
</organism>
<accession>A0A915D492</accession>
<proteinExistence type="predicted"/>
<name>A0A915D492_9BILA</name>
<protein>
    <submittedName>
        <fullName evidence="2">Uncharacterized protein</fullName>
    </submittedName>
</protein>
<sequence length="73" mass="8120">MSSDQASIWYSHQFFSRVFTLSVASKEERIKSFANMLLLSCAVMESIAIQKKSQTFQSAGGAKKGENAKQQKV</sequence>
<dbReference type="AlphaFoldDB" id="A0A915D492"/>
<dbReference type="WBParaSite" id="jg15218">
    <property type="protein sequence ID" value="jg15218"/>
    <property type="gene ID" value="jg15218"/>
</dbReference>
<reference evidence="2" key="1">
    <citation type="submission" date="2022-11" db="UniProtKB">
        <authorList>
            <consortium name="WormBaseParasite"/>
        </authorList>
    </citation>
    <scope>IDENTIFICATION</scope>
</reference>
<evidence type="ECO:0000313" key="2">
    <source>
        <dbReference type="WBParaSite" id="jg15218"/>
    </source>
</evidence>
<dbReference type="Proteomes" id="UP000887574">
    <property type="component" value="Unplaced"/>
</dbReference>
<evidence type="ECO:0000313" key="1">
    <source>
        <dbReference type="Proteomes" id="UP000887574"/>
    </source>
</evidence>